<dbReference type="Proteomes" id="UP000079169">
    <property type="component" value="Unplaced"/>
</dbReference>
<feature type="chain" id="PRO_5010353284" evidence="2">
    <location>
        <begin position="23"/>
        <end position="169"/>
    </location>
</feature>
<protein>
    <submittedName>
        <fullName evidence="4">Uncharacterized protein LOC103506162</fullName>
    </submittedName>
</protein>
<feature type="region of interest" description="Disordered" evidence="1">
    <location>
        <begin position="28"/>
        <end position="66"/>
    </location>
</feature>
<keyword evidence="3" id="KW-1185">Reference proteome</keyword>
<dbReference type="AlphaFoldDB" id="A0A1S3CVS6"/>
<proteinExistence type="predicted"/>
<dbReference type="PaxDb" id="121845-A0A1S3CVS6"/>
<evidence type="ECO:0000313" key="3">
    <source>
        <dbReference type="Proteomes" id="UP000079169"/>
    </source>
</evidence>
<gene>
    <name evidence="4" type="primary">LOC103506162</name>
</gene>
<dbReference type="GeneID" id="103506162"/>
<feature type="signal peptide" evidence="2">
    <location>
        <begin position="1"/>
        <end position="22"/>
    </location>
</feature>
<evidence type="ECO:0000256" key="1">
    <source>
        <dbReference type="SAM" id="MobiDB-lite"/>
    </source>
</evidence>
<keyword evidence="2" id="KW-0732">Signal</keyword>
<dbReference type="RefSeq" id="XP_008468771.1">
    <property type="nucleotide sequence ID" value="XM_008470549.3"/>
</dbReference>
<accession>A0A1S3CVS6</accession>
<name>A0A1S3CVS6_DIACI</name>
<feature type="compositionally biased region" description="Polar residues" evidence="1">
    <location>
        <begin position="30"/>
        <end position="52"/>
    </location>
</feature>
<evidence type="ECO:0000313" key="4">
    <source>
        <dbReference type="RefSeq" id="XP_008468771.1"/>
    </source>
</evidence>
<reference evidence="4" key="1">
    <citation type="submission" date="2025-08" db="UniProtKB">
        <authorList>
            <consortium name="RefSeq"/>
        </authorList>
    </citation>
    <scope>IDENTIFICATION</scope>
</reference>
<dbReference type="KEGG" id="dci:103506162"/>
<sequence length="169" mass="16771">MTTSTTAVCALVVVCLAAFVRCDPPAETTAAPSNTTGAPANTTGVSPNTTAGPQGANKPLPPITDGASVNDVLGDAEKGKVCAIDGKGVCPAAGPADAICLSIATNVGNTSESSCVAQGICKFKVNCPVQHPQTPGFAYVTEGQKPNYGVIYPCNKGCLVISSSATGIN</sequence>
<evidence type="ECO:0000256" key="2">
    <source>
        <dbReference type="SAM" id="SignalP"/>
    </source>
</evidence>
<organism evidence="3 4">
    <name type="scientific">Diaphorina citri</name>
    <name type="common">Asian citrus psyllid</name>
    <dbReference type="NCBI Taxonomy" id="121845"/>
    <lineage>
        <taxon>Eukaryota</taxon>
        <taxon>Metazoa</taxon>
        <taxon>Ecdysozoa</taxon>
        <taxon>Arthropoda</taxon>
        <taxon>Hexapoda</taxon>
        <taxon>Insecta</taxon>
        <taxon>Pterygota</taxon>
        <taxon>Neoptera</taxon>
        <taxon>Paraneoptera</taxon>
        <taxon>Hemiptera</taxon>
        <taxon>Sternorrhyncha</taxon>
        <taxon>Psylloidea</taxon>
        <taxon>Psyllidae</taxon>
        <taxon>Diaphorininae</taxon>
        <taxon>Diaphorina</taxon>
    </lineage>
</organism>